<comment type="pathway">
    <text evidence="7">Carbohydrate biosynthesis; gluconeogenesis.</text>
</comment>
<comment type="pathway">
    <text evidence="1 7 8">Carbohydrate degradation; glycolysis; D-glyceraldehyde 3-phosphate and glycerone phosphate from D-glucose: step 2/4.</text>
</comment>
<evidence type="ECO:0000256" key="7">
    <source>
        <dbReference type="HAMAP-Rule" id="MF_00473"/>
    </source>
</evidence>
<evidence type="ECO:0000256" key="3">
    <source>
        <dbReference type="ARBA" id="ARBA00022432"/>
    </source>
</evidence>
<dbReference type="CDD" id="cd05015">
    <property type="entry name" value="SIS_PGI_1"/>
    <property type="match status" value="1"/>
</dbReference>
<reference evidence="9 10" key="1">
    <citation type="submission" date="2016-08" db="EMBL/GenBank/DDBJ databases">
        <authorList>
            <person name="Seilhamer J.J."/>
        </authorList>
    </citation>
    <scope>NUCLEOTIDE SEQUENCE [LARGE SCALE GENOMIC DNA]</scope>
    <source>
        <strain evidence="9 10">PH27A</strain>
    </source>
</reference>
<dbReference type="InterPro" id="IPR001672">
    <property type="entry name" value="G6P_Isomerase"/>
</dbReference>
<dbReference type="GO" id="GO:0097367">
    <property type="term" value="F:carbohydrate derivative binding"/>
    <property type="evidence" value="ECO:0007669"/>
    <property type="project" value="InterPro"/>
</dbReference>
<evidence type="ECO:0000313" key="10">
    <source>
        <dbReference type="Proteomes" id="UP000094291"/>
    </source>
</evidence>
<evidence type="ECO:0000313" key="9">
    <source>
        <dbReference type="EMBL" id="ODC04198.1"/>
    </source>
</evidence>
<keyword evidence="10" id="KW-1185">Reference proteome</keyword>
<protein>
    <recommendedName>
        <fullName evidence="7">Glucose-6-phosphate isomerase</fullName>
        <shortName evidence="7">GPI</shortName>
        <ecNumber evidence="7">5.3.1.9</ecNumber>
    </recommendedName>
    <alternativeName>
        <fullName evidence="7">Phosphoglucose isomerase</fullName>
        <shortName evidence="7">PGI</shortName>
    </alternativeName>
    <alternativeName>
        <fullName evidence="7">Phosphohexose isomerase</fullName>
        <shortName evidence="7">PHI</shortName>
    </alternativeName>
</protein>
<dbReference type="Proteomes" id="UP000094291">
    <property type="component" value="Unassembled WGS sequence"/>
</dbReference>
<keyword evidence="4 7" id="KW-0324">Glycolysis</keyword>
<dbReference type="UniPathway" id="UPA00109">
    <property type="reaction ID" value="UER00181"/>
</dbReference>
<dbReference type="RefSeq" id="WP_068999121.1">
    <property type="nucleotide sequence ID" value="NZ_MDTQ01000001.1"/>
</dbReference>
<dbReference type="GO" id="GO:0006096">
    <property type="term" value="P:glycolytic process"/>
    <property type="evidence" value="ECO:0007669"/>
    <property type="project" value="UniProtKB-UniRule"/>
</dbReference>
<name>A0A1E2VB03_9GAMM</name>
<keyword evidence="5 7" id="KW-0413">Isomerase</keyword>
<keyword evidence="3 7" id="KW-0312">Gluconeogenesis</keyword>
<comment type="similarity">
    <text evidence="2 7 8">Belongs to the GPI family.</text>
</comment>
<gene>
    <name evidence="7" type="primary">pgi</name>
    <name evidence="9" type="ORF">BFW38_12325</name>
</gene>
<dbReference type="InterPro" id="IPR018189">
    <property type="entry name" value="Phosphoglucose_isomerase_CS"/>
</dbReference>
<dbReference type="PANTHER" id="PTHR11469">
    <property type="entry name" value="GLUCOSE-6-PHOSPHATE ISOMERASE"/>
    <property type="match status" value="1"/>
</dbReference>
<dbReference type="AlphaFoldDB" id="A0A1E2VB03"/>
<dbReference type="EMBL" id="MDTQ01000001">
    <property type="protein sequence ID" value="ODC04198.1"/>
    <property type="molecule type" value="Genomic_DNA"/>
</dbReference>
<proteinExistence type="inferred from homology"/>
<dbReference type="CDD" id="cd05016">
    <property type="entry name" value="SIS_PGI_2"/>
    <property type="match status" value="1"/>
</dbReference>
<evidence type="ECO:0000256" key="8">
    <source>
        <dbReference type="RuleBase" id="RU000612"/>
    </source>
</evidence>
<dbReference type="PANTHER" id="PTHR11469:SF1">
    <property type="entry name" value="GLUCOSE-6-PHOSPHATE ISOMERASE"/>
    <property type="match status" value="1"/>
</dbReference>
<dbReference type="UniPathway" id="UPA00138"/>
<dbReference type="EC" id="5.3.1.9" evidence="7"/>
<dbReference type="PROSITE" id="PS00174">
    <property type="entry name" value="P_GLUCOSE_ISOMERASE_2"/>
    <property type="match status" value="1"/>
</dbReference>
<feature type="active site" evidence="7">
    <location>
        <position position="511"/>
    </location>
</feature>
<dbReference type="InterPro" id="IPR035482">
    <property type="entry name" value="SIS_PGI_2"/>
</dbReference>
<dbReference type="GO" id="GO:0048029">
    <property type="term" value="F:monosaccharide binding"/>
    <property type="evidence" value="ECO:0007669"/>
    <property type="project" value="TreeGrafter"/>
</dbReference>
<dbReference type="GO" id="GO:0051156">
    <property type="term" value="P:glucose 6-phosphate metabolic process"/>
    <property type="evidence" value="ECO:0007669"/>
    <property type="project" value="TreeGrafter"/>
</dbReference>
<feature type="active site" description="Proton donor" evidence="7">
    <location>
        <position position="354"/>
    </location>
</feature>
<dbReference type="PROSITE" id="PS00765">
    <property type="entry name" value="P_GLUCOSE_ISOMERASE_1"/>
    <property type="match status" value="1"/>
</dbReference>
<dbReference type="PROSITE" id="PS51463">
    <property type="entry name" value="P_GLUCOSE_ISOMERASE_3"/>
    <property type="match status" value="1"/>
</dbReference>
<dbReference type="InterPro" id="IPR035476">
    <property type="entry name" value="SIS_PGI_1"/>
</dbReference>
<dbReference type="InterPro" id="IPR023096">
    <property type="entry name" value="G6P_Isomerase_C"/>
</dbReference>
<dbReference type="NCBIfam" id="NF001211">
    <property type="entry name" value="PRK00179.1"/>
    <property type="match status" value="1"/>
</dbReference>
<dbReference type="GO" id="GO:0004347">
    <property type="term" value="F:glucose-6-phosphate isomerase activity"/>
    <property type="evidence" value="ECO:0007669"/>
    <property type="project" value="UniProtKB-UniRule"/>
</dbReference>
<dbReference type="GO" id="GO:0006094">
    <property type="term" value="P:gluconeogenesis"/>
    <property type="evidence" value="ECO:0007669"/>
    <property type="project" value="UniProtKB-UniRule"/>
</dbReference>
<comment type="function">
    <text evidence="7">Catalyzes the reversible isomerization of glucose-6-phosphate to fructose-6-phosphate.</text>
</comment>
<dbReference type="STRING" id="197479.BFW38_12325"/>
<dbReference type="HAMAP" id="MF_00473">
    <property type="entry name" value="G6P_isomerase"/>
    <property type="match status" value="1"/>
</dbReference>
<feature type="active site" evidence="7">
    <location>
        <position position="385"/>
    </location>
</feature>
<dbReference type="GO" id="GO:0005829">
    <property type="term" value="C:cytosol"/>
    <property type="evidence" value="ECO:0007669"/>
    <property type="project" value="TreeGrafter"/>
</dbReference>
<comment type="caution">
    <text evidence="9">The sequence shown here is derived from an EMBL/GenBank/DDBJ whole genome shotgun (WGS) entry which is preliminary data.</text>
</comment>
<evidence type="ECO:0000256" key="1">
    <source>
        <dbReference type="ARBA" id="ARBA00004926"/>
    </source>
</evidence>
<dbReference type="PRINTS" id="PR00662">
    <property type="entry name" value="G6PISOMERASE"/>
</dbReference>
<dbReference type="OrthoDB" id="140919at2"/>
<evidence type="ECO:0000256" key="5">
    <source>
        <dbReference type="ARBA" id="ARBA00023235"/>
    </source>
</evidence>
<keyword evidence="7" id="KW-0963">Cytoplasm</keyword>
<comment type="catalytic activity">
    <reaction evidence="6 7 8">
        <text>alpha-D-glucose 6-phosphate = beta-D-fructose 6-phosphate</text>
        <dbReference type="Rhea" id="RHEA:11816"/>
        <dbReference type="ChEBI" id="CHEBI:57634"/>
        <dbReference type="ChEBI" id="CHEBI:58225"/>
        <dbReference type="EC" id="5.3.1.9"/>
    </reaction>
</comment>
<dbReference type="Pfam" id="PF00342">
    <property type="entry name" value="PGI"/>
    <property type="match status" value="1"/>
</dbReference>
<sequence>MTRLSALAHWPQFEQEAHHMHDVHLRDLHQQEPNRFDQWHLQFDQLLLDLSKQRMRAETRKALLQLAREAKLPEAIEALFTGQPVNRSEQRPALHTALRQPSDTSLEVDGEDIIPAIHQTLDHMESLVNTVRSGQWRGVTGHPITDVVNLGVGGSDLGPLMACHALRDFAVQPPRVHFVSTMDGSQLVDRLAWLNPSTTLFIFSSKSFTTADTLANAETARRWLSQHLGDEGLIMKRHFIGVSASPDKMTAWGIPEAHQLCFWEWVGGRYSLWSAIGLPIALKIGMAGFRELLAGAHALDQHFRQTPLEENLPVMLALTGVWNINGLNINAHAVLPYDGRMKYLPAYLEQLEMESNGKCTTQDDEGVDYDTCPVLWGELGPNAQHAFYQLLHQGTQAVNCDFIAPARRYEDVKSPDQRQQLTRQHRMTLANCFAQSRLLMLGDSALDPTVLDSAPRYRLYRGNQPSTTLLLEQLTPYSLGQLLALYEHKVFVQATLWDINPFDQWGVEMGKKIAIATEEALVEQRHTMAEFDSSTQGLMSHCLHQQEASNRSDLES</sequence>
<evidence type="ECO:0000256" key="4">
    <source>
        <dbReference type="ARBA" id="ARBA00023152"/>
    </source>
</evidence>
<accession>A0A1E2VB03</accession>
<evidence type="ECO:0000256" key="2">
    <source>
        <dbReference type="ARBA" id="ARBA00006604"/>
    </source>
</evidence>
<evidence type="ECO:0000256" key="6">
    <source>
        <dbReference type="ARBA" id="ARBA00029321"/>
    </source>
</evidence>
<comment type="subcellular location">
    <subcellularLocation>
        <location evidence="7">Cytoplasm</location>
    </subcellularLocation>
</comment>
<dbReference type="Gene3D" id="1.10.1390.10">
    <property type="match status" value="1"/>
</dbReference>
<dbReference type="InterPro" id="IPR046348">
    <property type="entry name" value="SIS_dom_sf"/>
</dbReference>
<dbReference type="SUPFAM" id="SSF53697">
    <property type="entry name" value="SIS domain"/>
    <property type="match status" value="1"/>
</dbReference>
<organism evidence="9 10">
    <name type="scientific">Terasakiispira papahanaumokuakeensis</name>
    <dbReference type="NCBI Taxonomy" id="197479"/>
    <lineage>
        <taxon>Bacteria</taxon>
        <taxon>Pseudomonadati</taxon>
        <taxon>Pseudomonadota</taxon>
        <taxon>Gammaproteobacteria</taxon>
        <taxon>Oceanospirillales</taxon>
        <taxon>Terasakiispira</taxon>
    </lineage>
</organism>
<dbReference type="Gene3D" id="3.40.50.10490">
    <property type="entry name" value="Glucose-6-phosphate isomerase like protein, domain 1"/>
    <property type="match status" value="2"/>
</dbReference>